<evidence type="ECO:0000313" key="1">
    <source>
        <dbReference type="EMBL" id="ELP89478.1"/>
    </source>
</evidence>
<dbReference type="VEuPathDB" id="AmoebaDB:EIN_391330"/>
<dbReference type="RefSeq" id="XP_004256249.1">
    <property type="nucleotide sequence ID" value="XM_004256201.1"/>
</dbReference>
<name>A0A0A1U8R2_ENTIV</name>
<organism evidence="1 2">
    <name type="scientific">Entamoeba invadens IP1</name>
    <dbReference type="NCBI Taxonomy" id="370355"/>
    <lineage>
        <taxon>Eukaryota</taxon>
        <taxon>Amoebozoa</taxon>
        <taxon>Evosea</taxon>
        <taxon>Archamoebae</taxon>
        <taxon>Mastigamoebida</taxon>
        <taxon>Entamoebidae</taxon>
        <taxon>Entamoeba</taxon>
    </lineage>
</organism>
<reference evidence="1 2" key="1">
    <citation type="submission" date="2012-10" db="EMBL/GenBank/DDBJ databases">
        <authorList>
            <person name="Zafar N."/>
            <person name="Inman J."/>
            <person name="Hall N."/>
            <person name="Lorenzi H."/>
            <person name="Caler E."/>
        </authorList>
    </citation>
    <scope>NUCLEOTIDE SEQUENCE [LARGE SCALE GENOMIC DNA]</scope>
    <source>
        <strain evidence="1 2">IP1</strain>
    </source>
</reference>
<dbReference type="KEGG" id="eiv:EIN_391330"/>
<sequence>MKKFNKEQKSLTFAEKRNYEAQQTSFLSALINMKYDLCIQKPTKCATSSLPLFKIVHIKNDEFLFEVMKDTKEKMKQIYYEDLANGVSEKTASRRQTTYKVTYPLAYLIDLCKANGFNVDTVDVNRKGKAQQKWVVAIEFDGFVFDKETISKKGARLNKVFVERMGENVNSKTVVLKKFDTELMALLLSDLETI</sequence>
<dbReference type="GeneID" id="14888400"/>
<dbReference type="AlphaFoldDB" id="A0A0A1U8R2"/>
<gene>
    <name evidence="1" type="ORF">EIN_391330</name>
</gene>
<proteinExistence type="predicted"/>
<protein>
    <submittedName>
        <fullName evidence="1">Uncharacterized protein</fullName>
    </submittedName>
</protein>
<dbReference type="Proteomes" id="UP000014680">
    <property type="component" value="Unassembled WGS sequence"/>
</dbReference>
<evidence type="ECO:0000313" key="2">
    <source>
        <dbReference type="Proteomes" id="UP000014680"/>
    </source>
</evidence>
<dbReference type="EMBL" id="KB206629">
    <property type="protein sequence ID" value="ELP89478.1"/>
    <property type="molecule type" value="Genomic_DNA"/>
</dbReference>
<keyword evidence="2" id="KW-1185">Reference proteome</keyword>
<accession>A0A0A1U8R2</accession>